<feature type="transmembrane region" description="Helical" evidence="1">
    <location>
        <begin position="46"/>
        <end position="67"/>
    </location>
</feature>
<keyword evidence="3" id="KW-1185">Reference proteome</keyword>
<keyword evidence="1" id="KW-0812">Transmembrane</keyword>
<dbReference type="Proteomes" id="UP000600247">
    <property type="component" value="Unassembled WGS sequence"/>
</dbReference>
<feature type="transmembrane region" description="Helical" evidence="1">
    <location>
        <begin position="132"/>
        <end position="157"/>
    </location>
</feature>
<sequence>MNNLLKIMKYDWKRNNVAFTTFTAVFAIVQLFLLFSHSLLNWNANIVYIFSSVGFIVPVSMIVVFMCKTYAANLSSYSRRLIPVSGGWTIASPLVLGSIALILLPFVFYGYSELYNAVTGSNFHVLNPIVDSLSNVAAALIIYFWTLLFLTIAIQFSITLAKSVSIKKLGPWVGIAAFFIIQMVVSWIDNLLFDNDGSFNFVAETDSAANVISYQVQLWNAQLWGSAILQAVVAAIMFYTMVKLLNKRVQL</sequence>
<reference evidence="2 3" key="1">
    <citation type="journal article" date="2014" name="Int. J. Syst. Evol. Microbiol.">
        <title>Complete genome sequence of Corynebacterium casei LMG S-19264T (=DSM 44701T), isolated from a smear-ripened cheese.</title>
        <authorList>
            <consortium name="US DOE Joint Genome Institute (JGI-PGF)"/>
            <person name="Walter F."/>
            <person name="Albersmeier A."/>
            <person name="Kalinowski J."/>
            <person name="Ruckert C."/>
        </authorList>
    </citation>
    <scope>NUCLEOTIDE SEQUENCE [LARGE SCALE GENOMIC DNA]</scope>
    <source>
        <strain evidence="2 3">CGMCC 1.15286</strain>
    </source>
</reference>
<feature type="transmembrane region" description="Helical" evidence="1">
    <location>
        <begin position="223"/>
        <end position="242"/>
    </location>
</feature>
<comment type="caution">
    <text evidence="2">The sequence shown here is derived from an EMBL/GenBank/DDBJ whole genome shotgun (WGS) entry which is preliminary data.</text>
</comment>
<accession>A0A917MCX5</accession>
<gene>
    <name evidence="2" type="ORF">GCM10010918_54870</name>
</gene>
<organism evidence="2 3">
    <name type="scientific">Paenibacillus radicis</name>
    <name type="common">ex Gao et al. 2016</name>
    <dbReference type="NCBI Taxonomy" id="1737354"/>
    <lineage>
        <taxon>Bacteria</taxon>
        <taxon>Bacillati</taxon>
        <taxon>Bacillota</taxon>
        <taxon>Bacilli</taxon>
        <taxon>Bacillales</taxon>
        <taxon>Paenibacillaceae</taxon>
        <taxon>Paenibacillus</taxon>
    </lineage>
</organism>
<feature type="transmembrane region" description="Helical" evidence="1">
    <location>
        <begin position="88"/>
        <end position="112"/>
    </location>
</feature>
<keyword evidence="1" id="KW-0472">Membrane</keyword>
<dbReference type="AlphaFoldDB" id="A0A917MCX5"/>
<feature type="transmembrane region" description="Helical" evidence="1">
    <location>
        <begin position="21"/>
        <end position="40"/>
    </location>
</feature>
<dbReference type="EMBL" id="BMHY01000021">
    <property type="protein sequence ID" value="GGG89181.1"/>
    <property type="molecule type" value="Genomic_DNA"/>
</dbReference>
<evidence type="ECO:0000313" key="2">
    <source>
        <dbReference type="EMBL" id="GGG89181.1"/>
    </source>
</evidence>
<proteinExistence type="predicted"/>
<feature type="transmembrane region" description="Helical" evidence="1">
    <location>
        <begin position="169"/>
        <end position="188"/>
    </location>
</feature>
<dbReference type="RefSeq" id="WP_188892874.1">
    <property type="nucleotide sequence ID" value="NZ_BMHY01000021.1"/>
</dbReference>
<protein>
    <submittedName>
        <fullName evidence="2">Uncharacterized protein</fullName>
    </submittedName>
</protein>
<name>A0A917MCX5_9BACL</name>
<evidence type="ECO:0000313" key="3">
    <source>
        <dbReference type="Proteomes" id="UP000600247"/>
    </source>
</evidence>
<keyword evidence="1" id="KW-1133">Transmembrane helix</keyword>
<evidence type="ECO:0000256" key="1">
    <source>
        <dbReference type="SAM" id="Phobius"/>
    </source>
</evidence>